<organism evidence="1 2">
    <name type="scientific">Petralouisia muris</name>
    <dbReference type="NCBI Taxonomy" id="3032872"/>
    <lineage>
        <taxon>Bacteria</taxon>
        <taxon>Bacillati</taxon>
        <taxon>Bacillota</taxon>
        <taxon>Clostridia</taxon>
        <taxon>Lachnospirales</taxon>
        <taxon>Lachnospiraceae</taxon>
        <taxon>Petralouisia</taxon>
    </lineage>
</organism>
<protein>
    <submittedName>
        <fullName evidence="1">PadR family transcriptional regulator</fullName>
    </submittedName>
</protein>
<keyword evidence="2" id="KW-1185">Reference proteome</keyword>
<evidence type="ECO:0000313" key="1">
    <source>
        <dbReference type="EMBL" id="TGY97500.1"/>
    </source>
</evidence>
<sequence length="159" mass="18716">MIFIIETARQLSVPNRKGFSPPPNYMHSRENHMSRKIKITGTEDSFAESLQNCLGEMLVLFLLKQKPMYTYEIMQEINRISNGSFSYKSLYPYIYRLKNAGCIDEESTAVANNRTRIYFHITESGREHLVKIKRKYREITTAANLMLDLDDMIYTRRDE</sequence>
<evidence type="ECO:0000313" key="2">
    <source>
        <dbReference type="Proteomes" id="UP000304953"/>
    </source>
</evidence>
<dbReference type="Proteomes" id="UP000304953">
    <property type="component" value="Unassembled WGS sequence"/>
</dbReference>
<comment type="caution">
    <text evidence="1">The sequence shown here is derived from an EMBL/GenBank/DDBJ whole genome shotgun (WGS) entry which is preliminary data.</text>
</comment>
<gene>
    <name evidence="1" type="ORF">E5329_05000</name>
</gene>
<dbReference type="EMBL" id="SRYA01000007">
    <property type="protein sequence ID" value="TGY97500.1"/>
    <property type="molecule type" value="Genomic_DNA"/>
</dbReference>
<name>A0AC61S097_9FIRM</name>
<proteinExistence type="predicted"/>
<reference evidence="1" key="1">
    <citation type="submission" date="2019-04" db="EMBL/GenBank/DDBJ databases">
        <title>Microbes associate with the intestines of laboratory mice.</title>
        <authorList>
            <person name="Navarre W."/>
            <person name="Wong E."/>
            <person name="Huang K."/>
            <person name="Tropini C."/>
            <person name="Ng K."/>
            <person name="Yu B."/>
        </authorList>
    </citation>
    <scope>NUCLEOTIDE SEQUENCE</scope>
    <source>
        <strain evidence="1">NM01_1-7b</strain>
    </source>
</reference>
<accession>A0AC61S097</accession>